<keyword evidence="2" id="KW-1185">Reference proteome</keyword>
<evidence type="ECO:0000313" key="2">
    <source>
        <dbReference type="Proteomes" id="UP000076722"/>
    </source>
</evidence>
<feature type="non-terminal residue" evidence="1">
    <location>
        <position position="390"/>
    </location>
</feature>
<organism evidence="1 2">
    <name type="scientific">Sistotremastrum niveocremeum HHB9708</name>
    <dbReference type="NCBI Taxonomy" id="1314777"/>
    <lineage>
        <taxon>Eukaryota</taxon>
        <taxon>Fungi</taxon>
        <taxon>Dikarya</taxon>
        <taxon>Basidiomycota</taxon>
        <taxon>Agaricomycotina</taxon>
        <taxon>Agaricomycetes</taxon>
        <taxon>Sistotremastrales</taxon>
        <taxon>Sistotremastraceae</taxon>
        <taxon>Sertulicium</taxon>
        <taxon>Sertulicium niveocremeum</taxon>
    </lineage>
</organism>
<dbReference type="EMBL" id="KV419412">
    <property type="protein sequence ID" value="KZS91905.1"/>
    <property type="molecule type" value="Genomic_DNA"/>
</dbReference>
<dbReference type="AlphaFoldDB" id="A0A164SY26"/>
<evidence type="ECO:0008006" key="3">
    <source>
        <dbReference type="Google" id="ProtNLM"/>
    </source>
</evidence>
<proteinExistence type="predicted"/>
<accession>A0A164SY26</accession>
<evidence type="ECO:0000313" key="1">
    <source>
        <dbReference type="EMBL" id="KZS91905.1"/>
    </source>
</evidence>
<gene>
    <name evidence="1" type="ORF">SISNIDRAFT_456090</name>
</gene>
<dbReference type="Proteomes" id="UP000076722">
    <property type="component" value="Unassembled WGS sequence"/>
</dbReference>
<dbReference type="InterPro" id="IPR036047">
    <property type="entry name" value="F-box-like_dom_sf"/>
</dbReference>
<protein>
    <recommendedName>
        <fullName evidence="3">F-box domain-containing protein</fullName>
    </recommendedName>
</protein>
<dbReference type="SUPFAM" id="SSF81383">
    <property type="entry name" value="F-box domain"/>
    <property type="match status" value="1"/>
</dbReference>
<name>A0A164SY26_9AGAM</name>
<sequence>MLLGLPPELVLKVLGSQLAIKDVVNVAQTCTTLRALILSNKSCICNTYDRHTIQLPFGRALEELSSALIFARAARSLVSISACMSPQPLEIRGHFFYPFSSPKFTWNNADPPSDFFTHSNILAFRCQATIFVLDIGELGVINSVTHFPLDIDSEYLVEYQLADDKRMLRVAATAFRRQDKRSVLHVREICISSRGFGETIHVYRVDLPDQRPTSVSIRDPYVAVVVNGSICLVLDWRTNRGVSFELMLSNYRQLDMLKTLIFDPRTSSMIIVDSWKGDAQSPGIYMSPIPHDMPILNDDMPSDVTGWPSCEVELQEYPCAHTPSRGFFVGEILTVGFRLILDSEWVLEVIFRLDSSETGDESRTELVRVWFDEPNWAQHSETMVFCPRDL</sequence>
<reference evidence="1 2" key="1">
    <citation type="journal article" date="2016" name="Mol. Biol. Evol.">
        <title>Comparative Genomics of Early-Diverging Mushroom-Forming Fungi Provides Insights into the Origins of Lignocellulose Decay Capabilities.</title>
        <authorList>
            <person name="Nagy L.G."/>
            <person name="Riley R."/>
            <person name="Tritt A."/>
            <person name="Adam C."/>
            <person name="Daum C."/>
            <person name="Floudas D."/>
            <person name="Sun H."/>
            <person name="Yadav J.S."/>
            <person name="Pangilinan J."/>
            <person name="Larsson K.H."/>
            <person name="Matsuura K."/>
            <person name="Barry K."/>
            <person name="Labutti K."/>
            <person name="Kuo R."/>
            <person name="Ohm R.A."/>
            <person name="Bhattacharya S.S."/>
            <person name="Shirouzu T."/>
            <person name="Yoshinaga Y."/>
            <person name="Martin F.M."/>
            <person name="Grigoriev I.V."/>
            <person name="Hibbett D.S."/>
        </authorList>
    </citation>
    <scope>NUCLEOTIDE SEQUENCE [LARGE SCALE GENOMIC DNA]</scope>
    <source>
        <strain evidence="1 2">HHB9708</strain>
    </source>
</reference>